<proteinExistence type="predicted"/>
<evidence type="ECO:0000313" key="2">
    <source>
        <dbReference type="Proteomes" id="UP000252355"/>
    </source>
</evidence>
<protein>
    <submittedName>
        <fullName evidence="1">Uncharacterized protein</fullName>
    </submittedName>
</protein>
<comment type="caution">
    <text evidence="1">The sequence shown here is derived from an EMBL/GenBank/DDBJ whole genome shotgun (WGS) entry which is preliminary data.</text>
</comment>
<name>A0A367Z5I8_9BACT</name>
<evidence type="ECO:0000313" key="1">
    <source>
        <dbReference type="EMBL" id="RCK73127.1"/>
    </source>
</evidence>
<gene>
    <name evidence="1" type="ORF">OZSIB_2624</name>
</gene>
<accession>A0A367Z5I8</accession>
<reference evidence="1 2" key="1">
    <citation type="submission" date="2018-05" db="EMBL/GenBank/DDBJ databases">
        <title>A metagenomic window into the 2 km-deep terrestrial subsurface aquifer revealed taxonomically and functionally diverse microbial community comprising novel uncultured bacterial lineages.</title>
        <authorList>
            <person name="Kadnikov V.V."/>
            <person name="Mardanov A.V."/>
            <person name="Beletsky A.V."/>
            <person name="Banks D."/>
            <person name="Pimenov N.V."/>
            <person name="Frank Y.A."/>
            <person name="Karnachuk O.V."/>
            <person name="Ravin N.V."/>
        </authorList>
    </citation>
    <scope>NUCLEOTIDE SEQUENCE [LARGE SCALE GENOMIC DNA]</scope>
    <source>
        <strain evidence="1">BY5</strain>
    </source>
</reference>
<dbReference type="EMBL" id="QOQW01000053">
    <property type="protein sequence ID" value="RCK73127.1"/>
    <property type="molecule type" value="Genomic_DNA"/>
</dbReference>
<dbReference type="AlphaFoldDB" id="A0A367Z5I8"/>
<dbReference type="Proteomes" id="UP000252355">
    <property type="component" value="Unassembled WGS sequence"/>
</dbReference>
<organism evidence="1 2">
    <name type="scientific">Candidatus Ozemobacter sibiricus</name>
    <dbReference type="NCBI Taxonomy" id="2268124"/>
    <lineage>
        <taxon>Bacteria</taxon>
        <taxon>Candidatus Ozemobacteria</taxon>
        <taxon>Candidatus Ozemobacterales</taxon>
        <taxon>Candidatus Ozemobacteraceae</taxon>
        <taxon>Candidatus Ozemobacter</taxon>
    </lineage>
</organism>
<sequence>MELSIVAGLSMLLLLFVHQFFSSGVKTTLKGQDTLESIRAASLLFAQIRKDLLACQSVQTGAASVTMGVAALDLPTSVPFANTLTFCTRNATTTYSLVATPRGKYILRTFTPTVGTVETKTFGVPRMERFEVLQVWKHHRILSNRIKPGQILIQIVIDSNDPRMPTKEIRLSSVFISQQLTTSDWNYFFP</sequence>